<evidence type="ECO:0000313" key="2">
    <source>
        <dbReference type="Proteomes" id="UP000708208"/>
    </source>
</evidence>
<accession>A0A8J2PUA1</accession>
<comment type="caution">
    <text evidence="1">The sequence shown here is derived from an EMBL/GenBank/DDBJ whole genome shotgun (WGS) entry which is preliminary data.</text>
</comment>
<dbReference type="OrthoDB" id="10459246at2759"/>
<keyword evidence="2" id="KW-1185">Reference proteome</keyword>
<gene>
    <name evidence="1" type="ORF">AFUS01_LOCUS46639</name>
</gene>
<evidence type="ECO:0000313" key="1">
    <source>
        <dbReference type="EMBL" id="CAG7837540.1"/>
    </source>
</evidence>
<dbReference type="AlphaFoldDB" id="A0A8J2PUA1"/>
<dbReference type="Proteomes" id="UP000708208">
    <property type="component" value="Unassembled WGS sequence"/>
</dbReference>
<reference evidence="1" key="1">
    <citation type="submission" date="2021-06" db="EMBL/GenBank/DDBJ databases">
        <authorList>
            <person name="Hodson N. C."/>
            <person name="Mongue J. A."/>
            <person name="Jaron S. K."/>
        </authorList>
    </citation>
    <scope>NUCLEOTIDE SEQUENCE</scope>
</reference>
<organism evidence="1 2">
    <name type="scientific">Allacma fusca</name>
    <dbReference type="NCBI Taxonomy" id="39272"/>
    <lineage>
        <taxon>Eukaryota</taxon>
        <taxon>Metazoa</taxon>
        <taxon>Ecdysozoa</taxon>
        <taxon>Arthropoda</taxon>
        <taxon>Hexapoda</taxon>
        <taxon>Collembola</taxon>
        <taxon>Symphypleona</taxon>
        <taxon>Sminthuridae</taxon>
        <taxon>Allacma</taxon>
    </lineage>
</organism>
<proteinExistence type="predicted"/>
<sequence length="353" mass="41268">MHSIRIPYLNYSKMDNKITCADLLPSMDQAFQRYVGFMQESPITTFGSNTLRGGTRSFCPCVLDRTEWENFYQTLPVDYDIRNDKCFDLHRSTYNRLMDVGAPTPEPTTYEALRTGYCGPDGACGARPAKIRGIDCRPEPAYRFHLNDRTALNLMRADHIEGVLPWGRRGDMCSAKGVSHRDFKWRALCCDVRPKHHTLDREVHRIAKTDLHGRGDWCKVVKFDDDNKEEYFKNRLVKLKKAHLWPINPITREPLGGSLSYYQHDPCRRNREEIYPMGEKNYLEECPLRIPHDRCRALAHYPKEIPRSRDRHFSNKSYLDMRKAFQKQNPRQDPVPAKIKCSCSSFTSWIRCI</sequence>
<protein>
    <submittedName>
        <fullName evidence="1">Uncharacterized protein</fullName>
    </submittedName>
</protein>
<dbReference type="EMBL" id="CAJVCH010571448">
    <property type="protein sequence ID" value="CAG7837540.1"/>
    <property type="molecule type" value="Genomic_DNA"/>
</dbReference>
<name>A0A8J2PUA1_9HEXA</name>